<organism evidence="2">
    <name type="scientific">marine sediment metagenome</name>
    <dbReference type="NCBI Taxonomy" id="412755"/>
    <lineage>
        <taxon>unclassified sequences</taxon>
        <taxon>metagenomes</taxon>
        <taxon>ecological metagenomes</taxon>
    </lineage>
</organism>
<comment type="caution">
    <text evidence="2">The sequence shown here is derived from an EMBL/GenBank/DDBJ whole genome shotgun (WGS) entry which is preliminary data.</text>
</comment>
<accession>A0A0F9SBM6</accession>
<evidence type="ECO:0000256" key="1">
    <source>
        <dbReference type="SAM" id="MobiDB-lite"/>
    </source>
</evidence>
<feature type="compositionally biased region" description="Low complexity" evidence="1">
    <location>
        <begin position="469"/>
        <end position="478"/>
    </location>
</feature>
<feature type="region of interest" description="Disordered" evidence="1">
    <location>
        <begin position="436"/>
        <end position="515"/>
    </location>
</feature>
<dbReference type="EMBL" id="LAZR01000554">
    <property type="protein sequence ID" value="KKN64454.1"/>
    <property type="molecule type" value="Genomic_DNA"/>
</dbReference>
<name>A0A0F9SBM6_9ZZZZ</name>
<sequence length="515" mass="52237">MRILTNIVIRIKYAGFRWDVEDYDGPVVYAGGGTEVTNETVPTGPFGPQIPYILGLFEQAANLYNQGVPQAFPGVDAQGNVVGGGQLTPDINPNIANTQAGIGGLAGGNIDQNQQIQQLLQQMITGQGPGQQLGQSLVPGIQGGISEQLGAGDNLLTGAAGAQLPAQAGAYETLFGQQPGTTTAPGTQGGQADAQAAIQSLLAGGGGVNPYLDQLVQSAVQGQVDQFGRNVLPGIRTEAQQAGQIGGTRQGIAEGIAAGDLTKSIGNTTADIYGNAFGQQLGAQGQALQGILGAQQADVTAGLTAESLTNQNYQQYIQSLLQGTGQVGGQLGQGLGLGYGAIGTGVGQAGNLFSGGNALQLQQQLGSAGLIPGYQASSLGQYGAVNQLGLQQYGLDQAAIDALSEQYYFNQNAPFNLLSQYQQYITGPYGSTVGDYAPPYGLPQPSPIQTPTPQVPPTAPGGQPGKGAQGSLQQVPTQPGGPPPTPPQFAPPPVGVAPPPQPAVNPQQPPPIPGV</sequence>
<evidence type="ECO:0000313" key="2">
    <source>
        <dbReference type="EMBL" id="KKN64454.1"/>
    </source>
</evidence>
<feature type="compositionally biased region" description="Pro residues" evidence="1">
    <location>
        <begin position="479"/>
        <end position="515"/>
    </location>
</feature>
<gene>
    <name evidence="2" type="ORF">LCGC14_0491420</name>
</gene>
<proteinExistence type="predicted"/>
<dbReference type="AlphaFoldDB" id="A0A0F9SBM6"/>
<protein>
    <submittedName>
        <fullName evidence="2">Uncharacterized protein</fullName>
    </submittedName>
</protein>
<reference evidence="2" key="1">
    <citation type="journal article" date="2015" name="Nature">
        <title>Complex archaea that bridge the gap between prokaryotes and eukaryotes.</title>
        <authorList>
            <person name="Spang A."/>
            <person name="Saw J.H."/>
            <person name="Jorgensen S.L."/>
            <person name="Zaremba-Niedzwiedzka K."/>
            <person name="Martijn J."/>
            <person name="Lind A.E."/>
            <person name="van Eijk R."/>
            <person name="Schleper C."/>
            <person name="Guy L."/>
            <person name="Ettema T.J."/>
        </authorList>
    </citation>
    <scope>NUCLEOTIDE SEQUENCE</scope>
</reference>
<feature type="compositionally biased region" description="Pro residues" evidence="1">
    <location>
        <begin position="440"/>
        <end position="459"/>
    </location>
</feature>